<dbReference type="EMBL" id="LCQD01000003">
    <property type="protein sequence ID" value="KKW13189.1"/>
    <property type="molecule type" value="Genomic_DNA"/>
</dbReference>
<comment type="caution">
    <text evidence="1">The sequence shown here is derived from an EMBL/GenBank/DDBJ whole genome shotgun (WGS) entry which is preliminary data.</text>
</comment>
<protein>
    <recommendedName>
        <fullName evidence="3">DNA cytosine methyltransferase</fullName>
    </recommendedName>
</protein>
<evidence type="ECO:0000313" key="1">
    <source>
        <dbReference type="EMBL" id="KKW13189.1"/>
    </source>
</evidence>
<organism evidence="1 2">
    <name type="scientific">Candidatus Gottesmanbacteria bacterium GW2011_GWB1_49_7</name>
    <dbReference type="NCBI Taxonomy" id="1618448"/>
    <lineage>
        <taxon>Bacteria</taxon>
        <taxon>Candidatus Gottesmaniibacteriota</taxon>
    </lineage>
</organism>
<proteinExistence type="predicted"/>
<dbReference type="Proteomes" id="UP000034588">
    <property type="component" value="Unassembled WGS sequence"/>
</dbReference>
<accession>A0A0G1Z346</accession>
<sequence length="191" mass="21705">MRVLVACEFSGVVREAFRRRGHDAWSCDLLPSDIPSGQHFEMDVRMLLQGPHVWDLMIAHPPCTHLAVSGARWFKEKRTLQAEALDFVRILLDAHIPRIAVENPVSIISSHIRKPDQIVQPFHFGDPFRKTTCLWLKGLPLLKPTNDLGTGEQACWQESPRPDRWKRRSRTYSGFAEAMAEQWGADLVGAG</sequence>
<name>A0A0G1Z346_9BACT</name>
<evidence type="ECO:0000313" key="2">
    <source>
        <dbReference type="Proteomes" id="UP000034588"/>
    </source>
</evidence>
<reference evidence="1 2" key="1">
    <citation type="journal article" date="2015" name="Nature">
        <title>rRNA introns, odd ribosomes, and small enigmatic genomes across a large radiation of phyla.</title>
        <authorList>
            <person name="Brown C.T."/>
            <person name="Hug L.A."/>
            <person name="Thomas B.C."/>
            <person name="Sharon I."/>
            <person name="Castelle C.J."/>
            <person name="Singh A."/>
            <person name="Wilkins M.J."/>
            <person name="Williams K.H."/>
            <person name="Banfield J.F."/>
        </authorList>
    </citation>
    <scope>NUCLEOTIDE SEQUENCE [LARGE SCALE GENOMIC DNA]</scope>
</reference>
<dbReference type="AlphaFoldDB" id="A0A0G1Z346"/>
<evidence type="ECO:0008006" key="3">
    <source>
        <dbReference type="Google" id="ProtNLM"/>
    </source>
</evidence>
<gene>
    <name evidence="1" type="ORF">UY48_C0003G0011</name>
</gene>
<dbReference type="PATRIC" id="fig|1618448.3.peg.137"/>